<evidence type="ECO:0000256" key="1">
    <source>
        <dbReference type="SAM" id="MobiDB-lite"/>
    </source>
</evidence>
<dbReference type="EMBL" id="CAUJNA010000514">
    <property type="protein sequence ID" value="CAJ1378111.1"/>
    <property type="molecule type" value="Genomic_DNA"/>
</dbReference>
<gene>
    <name evidence="2" type="ORF">EVOR1521_LOCUS6743</name>
</gene>
<protein>
    <submittedName>
        <fullName evidence="2">Uncharacterized protein</fullName>
    </submittedName>
</protein>
<feature type="region of interest" description="Disordered" evidence="1">
    <location>
        <begin position="86"/>
        <end position="106"/>
    </location>
</feature>
<keyword evidence="3" id="KW-1185">Reference proteome</keyword>
<proteinExistence type="predicted"/>
<dbReference type="AlphaFoldDB" id="A0AA36HZU3"/>
<sequence length="290" mass="32754">MAWPKMMCCTKSIKDSCNKKNEKYKQPRPPPPTTTTTTTVTRIVTLYKEAKQRGRERTEAMTVEERERLTDAELWAEAVEQLGGKKASAVTPMAPGRSGSSCATNQAKPEAHGQAEIEEQEPFLRPWKECQCRWFCLVWKDFPTGERVDNVNCHREALQMMKDTEKPVCPGGWWRLLEPVEHCAAKAPIYSRRNQLTEAYPKIVVAELGVKAVISFGGQTGKFLKYRVPADVDFNEIGFGRAKFVKENLPGELNIPGGEHLVYIDKMELANLDGGYESAKGVRNCYWASY</sequence>
<organism evidence="2 3">
    <name type="scientific">Effrenium voratum</name>
    <dbReference type="NCBI Taxonomy" id="2562239"/>
    <lineage>
        <taxon>Eukaryota</taxon>
        <taxon>Sar</taxon>
        <taxon>Alveolata</taxon>
        <taxon>Dinophyceae</taxon>
        <taxon>Suessiales</taxon>
        <taxon>Symbiodiniaceae</taxon>
        <taxon>Effrenium</taxon>
    </lineage>
</organism>
<name>A0AA36HZU3_9DINO</name>
<dbReference type="Proteomes" id="UP001178507">
    <property type="component" value="Unassembled WGS sequence"/>
</dbReference>
<reference evidence="2" key="1">
    <citation type="submission" date="2023-08" db="EMBL/GenBank/DDBJ databases">
        <authorList>
            <person name="Chen Y."/>
            <person name="Shah S."/>
            <person name="Dougan E. K."/>
            <person name="Thang M."/>
            <person name="Chan C."/>
        </authorList>
    </citation>
    <scope>NUCLEOTIDE SEQUENCE</scope>
</reference>
<accession>A0AA36HZU3</accession>
<comment type="caution">
    <text evidence="2">The sequence shown here is derived from an EMBL/GenBank/DDBJ whole genome shotgun (WGS) entry which is preliminary data.</text>
</comment>
<evidence type="ECO:0000313" key="3">
    <source>
        <dbReference type="Proteomes" id="UP001178507"/>
    </source>
</evidence>
<evidence type="ECO:0000313" key="2">
    <source>
        <dbReference type="EMBL" id="CAJ1378111.1"/>
    </source>
</evidence>